<evidence type="ECO:0000256" key="14">
    <source>
        <dbReference type="ARBA" id="ARBA00049097"/>
    </source>
</evidence>
<feature type="compositionally biased region" description="Low complexity" evidence="15">
    <location>
        <begin position="11"/>
        <end position="25"/>
    </location>
</feature>
<comment type="cofactor">
    <cofactor evidence="13">
        <name>[2Fe-2S] cluster</name>
        <dbReference type="ChEBI" id="CHEBI:190135"/>
    </cofactor>
</comment>
<dbReference type="SUPFAM" id="SSF50022">
    <property type="entry name" value="ISP domain"/>
    <property type="match status" value="1"/>
</dbReference>
<evidence type="ECO:0000256" key="11">
    <source>
        <dbReference type="ARBA" id="ARBA00023004"/>
    </source>
</evidence>
<evidence type="ECO:0000313" key="17">
    <source>
        <dbReference type="EMBL" id="KAG2608263.1"/>
    </source>
</evidence>
<dbReference type="EC" id="1.14.15.7" evidence="5"/>
<keyword evidence="12" id="KW-0411">Iron-sulfur</keyword>
<dbReference type="EMBL" id="CM029044">
    <property type="protein sequence ID" value="KAG2608263.1"/>
    <property type="molecule type" value="Genomic_DNA"/>
</dbReference>
<evidence type="ECO:0000259" key="16">
    <source>
        <dbReference type="PROSITE" id="PS51296"/>
    </source>
</evidence>
<dbReference type="PANTHER" id="PTHR43756">
    <property type="entry name" value="CHOLINE MONOOXYGENASE, CHLOROPLASTIC"/>
    <property type="match status" value="1"/>
</dbReference>
<comment type="function">
    <text evidence="2">Catalyzes the first step of the osmoprotectant glycine betaine synthesis.</text>
</comment>
<keyword evidence="10" id="KW-0560">Oxidoreductase</keyword>
<accession>A0A8T0TGG2</accession>
<evidence type="ECO:0000256" key="9">
    <source>
        <dbReference type="ARBA" id="ARBA00022946"/>
    </source>
</evidence>
<comment type="cofactor">
    <cofactor evidence="1">
        <name>Fe cation</name>
        <dbReference type="ChEBI" id="CHEBI:24875"/>
    </cofactor>
</comment>
<dbReference type="PRINTS" id="PR00090">
    <property type="entry name" value="RNGDIOXGNASE"/>
</dbReference>
<feature type="domain" description="Rieske" evidence="16">
    <location>
        <begin position="82"/>
        <end position="189"/>
    </location>
</feature>
<keyword evidence="9" id="KW-0809">Transit peptide</keyword>
<name>A0A8T0TGG2_PANVG</name>
<evidence type="ECO:0000256" key="12">
    <source>
        <dbReference type="ARBA" id="ARBA00023014"/>
    </source>
</evidence>
<comment type="catalytic activity">
    <reaction evidence="14">
        <text>choline + 2 reduced [2Fe-2S]-[ferredoxin] + O2 + 2 H(+) = betaine aldehyde hydrate + 2 oxidized [2Fe-2S]-[ferredoxin] + H2O</text>
        <dbReference type="Rhea" id="RHEA:17769"/>
        <dbReference type="Rhea" id="RHEA-COMP:10000"/>
        <dbReference type="Rhea" id="RHEA-COMP:10001"/>
        <dbReference type="ChEBI" id="CHEBI:15354"/>
        <dbReference type="ChEBI" id="CHEBI:15377"/>
        <dbReference type="ChEBI" id="CHEBI:15378"/>
        <dbReference type="ChEBI" id="CHEBI:15379"/>
        <dbReference type="ChEBI" id="CHEBI:15870"/>
        <dbReference type="ChEBI" id="CHEBI:33737"/>
        <dbReference type="ChEBI" id="CHEBI:33738"/>
        <dbReference type="EC" id="1.14.15.7"/>
    </reaction>
</comment>
<dbReference type="SUPFAM" id="SSF55961">
    <property type="entry name" value="Bet v1-like"/>
    <property type="match status" value="1"/>
</dbReference>
<protein>
    <recommendedName>
        <fullName evidence="6">Choline monooxygenase, chloroplastic</fullName>
        <ecNumber evidence="5">1.14.15.7</ecNumber>
    </recommendedName>
</protein>
<dbReference type="Pfam" id="PF00848">
    <property type="entry name" value="Ring_hydroxyl_A"/>
    <property type="match status" value="1"/>
</dbReference>
<dbReference type="PROSITE" id="PS51296">
    <property type="entry name" value="RIESKE"/>
    <property type="match status" value="1"/>
</dbReference>
<dbReference type="GO" id="GO:0051537">
    <property type="term" value="F:2 iron, 2 sulfur cluster binding"/>
    <property type="evidence" value="ECO:0007669"/>
    <property type="project" value="UniProtKB-KW"/>
</dbReference>
<reference evidence="17" key="1">
    <citation type="submission" date="2020-05" db="EMBL/GenBank/DDBJ databases">
        <title>WGS assembly of Panicum virgatum.</title>
        <authorList>
            <person name="Lovell J.T."/>
            <person name="Jenkins J."/>
            <person name="Shu S."/>
            <person name="Juenger T.E."/>
            <person name="Schmutz J."/>
        </authorList>
    </citation>
    <scope>NUCLEOTIDE SEQUENCE</scope>
    <source>
        <strain evidence="17">AP13</strain>
    </source>
</reference>
<evidence type="ECO:0000256" key="10">
    <source>
        <dbReference type="ARBA" id="ARBA00023002"/>
    </source>
</evidence>
<dbReference type="Proteomes" id="UP000823388">
    <property type="component" value="Chromosome 4N"/>
</dbReference>
<evidence type="ECO:0000256" key="2">
    <source>
        <dbReference type="ARBA" id="ARBA00002149"/>
    </source>
</evidence>
<evidence type="ECO:0000313" key="18">
    <source>
        <dbReference type="Proteomes" id="UP000823388"/>
    </source>
</evidence>
<keyword evidence="8" id="KW-0479">Metal-binding</keyword>
<comment type="caution">
    <text evidence="17">The sequence shown here is derived from an EMBL/GenBank/DDBJ whole genome shotgun (WGS) entry which is preliminary data.</text>
</comment>
<evidence type="ECO:0000256" key="6">
    <source>
        <dbReference type="ARBA" id="ARBA00014931"/>
    </source>
</evidence>
<evidence type="ECO:0000256" key="3">
    <source>
        <dbReference type="ARBA" id="ARBA00004866"/>
    </source>
</evidence>
<dbReference type="InterPro" id="IPR017941">
    <property type="entry name" value="Rieske_2Fe-2S"/>
</dbReference>
<dbReference type="GO" id="GO:0019133">
    <property type="term" value="F:choline monooxygenase activity"/>
    <property type="evidence" value="ECO:0007669"/>
    <property type="project" value="UniProtKB-EC"/>
</dbReference>
<dbReference type="Gene3D" id="3.90.380.10">
    <property type="entry name" value="Naphthalene 1,2-dioxygenase Alpha Subunit, Chain A, domain 1"/>
    <property type="match status" value="1"/>
</dbReference>
<evidence type="ECO:0000256" key="5">
    <source>
        <dbReference type="ARBA" id="ARBA00012763"/>
    </source>
</evidence>
<dbReference type="GO" id="GO:0005506">
    <property type="term" value="F:iron ion binding"/>
    <property type="evidence" value="ECO:0007669"/>
    <property type="project" value="InterPro"/>
</dbReference>
<dbReference type="GO" id="GO:0009570">
    <property type="term" value="C:chloroplast stroma"/>
    <property type="evidence" value="ECO:0007669"/>
    <property type="project" value="UniProtKB-SubCell"/>
</dbReference>
<comment type="pathway">
    <text evidence="3">Amine and polyamine biosynthesis; betaine biosynthesis via choline pathway; betaine aldehyde from choline (monooxygenase route): step 1/1.</text>
</comment>
<dbReference type="InterPro" id="IPR036922">
    <property type="entry name" value="Rieske_2Fe-2S_sf"/>
</dbReference>
<dbReference type="InterPro" id="IPR001663">
    <property type="entry name" value="Rng_hydr_dOase-A"/>
</dbReference>
<gene>
    <name evidence="17" type="ORF">PVAP13_4NG311300</name>
</gene>
<feature type="region of interest" description="Disordered" evidence="15">
    <location>
        <begin position="1"/>
        <end position="25"/>
    </location>
</feature>
<dbReference type="InterPro" id="IPR015879">
    <property type="entry name" value="Ring_hydroxy_dOase_asu_C_dom"/>
</dbReference>
<keyword evidence="11" id="KW-0408">Iron</keyword>
<evidence type="ECO:0000256" key="1">
    <source>
        <dbReference type="ARBA" id="ARBA00001962"/>
    </source>
</evidence>
<keyword evidence="7" id="KW-0001">2Fe-2S</keyword>
<evidence type="ECO:0000256" key="8">
    <source>
        <dbReference type="ARBA" id="ARBA00022723"/>
    </source>
</evidence>
<proteinExistence type="inferred from homology"/>
<keyword evidence="18" id="KW-1185">Reference proteome</keyword>
<dbReference type="PANTHER" id="PTHR43756:SF5">
    <property type="entry name" value="CHOLINE MONOOXYGENASE, CHLOROPLASTIC"/>
    <property type="match status" value="1"/>
</dbReference>
<dbReference type="AlphaFoldDB" id="A0A8T0TGG2"/>
<evidence type="ECO:0000256" key="7">
    <source>
        <dbReference type="ARBA" id="ARBA00022714"/>
    </source>
</evidence>
<evidence type="ECO:0000256" key="13">
    <source>
        <dbReference type="ARBA" id="ARBA00034078"/>
    </source>
</evidence>
<sequence length="321" mass="35516">MATARSLAALPSAGAPRSGPRRAGAWPPRVVAAAAEPEHARRLVAEFDPAVPLEAAVTPPSGWYTDADFLRLEIDRVFLRGWQAVGHIWQVENPHDFFTGRLGNVEFVICRDANGNLNAFHNVCRHHASLLACGSGQKTCFQCPYHGWTYGLDGTLLKATRISGIKNFNKNDFGLVPVKVATWGPFVLARFDDESTEGDVGDVVGDEWLGSASKLLSTNGIDTSLPHICRREYIINCNWKVFCDNYLDGGYHIPYAHGALASGLQLQSYETLTYERVSVQRCESAPSESDDLERLGTKALYAFVYPNFMINRMTRTFSREA</sequence>
<dbReference type="Gene3D" id="2.102.10.10">
    <property type="entry name" value="Rieske [2Fe-2S] iron-sulphur domain"/>
    <property type="match status" value="1"/>
</dbReference>
<evidence type="ECO:0000256" key="15">
    <source>
        <dbReference type="SAM" id="MobiDB-lite"/>
    </source>
</evidence>
<comment type="similarity">
    <text evidence="4">Belongs to the choline monooxygenase family.</text>
</comment>
<dbReference type="Pfam" id="PF00355">
    <property type="entry name" value="Rieske"/>
    <property type="match status" value="1"/>
</dbReference>
<evidence type="ECO:0000256" key="4">
    <source>
        <dbReference type="ARBA" id="ARBA00010848"/>
    </source>
</evidence>
<organism evidence="17 18">
    <name type="scientific">Panicum virgatum</name>
    <name type="common">Blackwell switchgrass</name>
    <dbReference type="NCBI Taxonomy" id="38727"/>
    <lineage>
        <taxon>Eukaryota</taxon>
        <taxon>Viridiplantae</taxon>
        <taxon>Streptophyta</taxon>
        <taxon>Embryophyta</taxon>
        <taxon>Tracheophyta</taxon>
        <taxon>Spermatophyta</taxon>
        <taxon>Magnoliopsida</taxon>
        <taxon>Liliopsida</taxon>
        <taxon>Poales</taxon>
        <taxon>Poaceae</taxon>
        <taxon>PACMAD clade</taxon>
        <taxon>Panicoideae</taxon>
        <taxon>Panicodae</taxon>
        <taxon>Paniceae</taxon>
        <taxon>Panicinae</taxon>
        <taxon>Panicum</taxon>
        <taxon>Panicum sect. Hiantes</taxon>
    </lineage>
</organism>